<evidence type="ECO:0000256" key="3">
    <source>
        <dbReference type="SAM" id="MobiDB-lite"/>
    </source>
</evidence>
<dbReference type="InterPro" id="IPR009057">
    <property type="entry name" value="Homeodomain-like_sf"/>
</dbReference>
<dbReference type="AlphaFoldDB" id="A0A418VLY6"/>
<keyword evidence="1 2" id="KW-0238">DNA-binding</keyword>
<comment type="caution">
    <text evidence="5">The sequence shown here is derived from an EMBL/GenBank/DDBJ whole genome shotgun (WGS) entry which is preliminary data.</text>
</comment>
<sequence length="218" mass="24383">MTDLDAVPKPRRRARRSAEQNRAEILKAATAEFATHGYAGARIDRIVKKAGSNPRMIYEQFGSKSALYVATLESALGALRTEELTLEVMHLDPLEGLLKLFDFMNGHFERNGHLVSLLRSENMLKARHIRKSARIREMSSPVLTMTKRLLARGVAEGRLAADLDPLRLYVLIAALSQFHLANTPTLSAEFDTDLSAADWRAARRADARKMLAAYLEKP</sequence>
<dbReference type="PANTHER" id="PTHR30328:SF54">
    <property type="entry name" value="HTH-TYPE TRANSCRIPTIONAL REPRESSOR SCO4008"/>
    <property type="match status" value="1"/>
</dbReference>
<dbReference type="RefSeq" id="WP_119855432.1">
    <property type="nucleotide sequence ID" value="NZ_QYYD01000003.1"/>
</dbReference>
<dbReference type="Pfam" id="PF00440">
    <property type="entry name" value="TetR_N"/>
    <property type="match status" value="1"/>
</dbReference>
<dbReference type="Gene3D" id="1.10.357.10">
    <property type="entry name" value="Tetracycline Repressor, domain 2"/>
    <property type="match status" value="1"/>
</dbReference>
<protein>
    <submittedName>
        <fullName evidence="5">TetR/AcrR family transcriptional regulator</fullName>
    </submittedName>
</protein>
<accession>A0A418VLY6</accession>
<dbReference type="EMBL" id="QYYD01000003">
    <property type="protein sequence ID" value="RJF77183.1"/>
    <property type="molecule type" value="Genomic_DNA"/>
</dbReference>
<reference evidence="5 6" key="1">
    <citation type="submission" date="2018-09" db="EMBL/GenBank/DDBJ databases">
        <title>Draft genome sequence of Rhodopseudomonas palustris 2.1.18.</title>
        <authorList>
            <person name="Robertson S.L."/>
            <person name="Meyer T.E."/>
            <person name="Kyndt J.A."/>
        </authorList>
    </citation>
    <scope>NUCLEOTIDE SEQUENCE [LARGE SCALE GENOMIC DNA]</scope>
    <source>
        <strain evidence="5 6">2.1.18</strain>
    </source>
</reference>
<name>A0A418VLY6_RHOPL</name>
<feature type="DNA-binding region" description="H-T-H motif" evidence="2">
    <location>
        <begin position="42"/>
        <end position="61"/>
    </location>
</feature>
<dbReference type="PRINTS" id="PR00455">
    <property type="entry name" value="HTHTETR"/>
</dbReference>
<evidence type="ECO:0000259" key="4">
    <source>
        <dbReference type="PROSITE" id="PS50977"/>
    </source>
</evidence>
<dbReference type="SUPFAM" id="SSF46689">
    <property type="entry name" value="Homeodomain-like"/>
    <property type="match status" value="1"/>
</dbReference>
<dbReference type="PANTHER" id="PTHR30328">
    <property type="entry name" value="TRANSCRIPTIONAL REPRESSOR"/>
    <property type="match status" value="1"/>
</dbReference>
<dbReference type="InterPro" id="IPR036271">
    <property type="entry name" value="Tet_transcr_reg_TetR-rel_C_sf"/>
</dbReference>
<evidence type="ECO:0000313" key="5">
    <source>
        <dbReference type="EMBL" id="RJF77183.1"/>
    </source>
</evidence>
<proteinExistence type="predicted"/>
<feature type="region of interest" description="Disordered" evidence="3">
    <location>
        <begin position="1"/>
        <end position="20"/>
    </location>
</feature>
<dbReference type="PROSITE" id="PS50977">
    <property type="entry name" value="HTH_TETR_2"/>
    <property type="match status" value="1"/>
</dbReference>
<dbReference type="InterPro" id="IPR041474">
    <property type="entry name" value="NicS_C"/>
</dbReference>
<dbReference type="InterPro" id="IPR001647">
    <property type="entry name" value="HTH_TetR"/>
</dbReference>
<feature type="domain" description="HTH tetR-type" evidence="4">
    <location>
        <begin position="19"/>
        <end position="79"/>
    </location>
</feature>
<dbReference type="InterPro" id="IPR050109">
    <property type="entry name" value="HTH-type_TetR-like_transc_reg"/>
</dbReference>
<evidence type="ECO:0000256" key="2">
    <source>
        <dbReference type="PROSITE-ProRule" id="PRU00335"/>
    </source>
</evidence>
<evidence type="ECO:0000313" key="6">
    <source>
        <dbReference type="Proteomes" id="UP000285523"/>
    </source>
</evidence>
<organism evidence="5 6">
    <name type="scientific">Rhodopseudomonas palustris</name>
    <dbReference type="NCBI Taxonomy" id="1076"/>
    <lineage>
        <taxon>Bacteria</taxon>
        <taxon>Pseudomonadati</taxon>
        <taxon>Pseudomonadota</taxon>
        <taxon>Alphaproteobacteria</taxon>
        <taxon>Hyphomicrobiales</taxon>
        <taxon>Nitrobacteraceae</taxon>
        <taxon>Rhodopseudomonas</taxon>
    </lineage>
</organism>
<dbReference type="OrthoDB" id="2356263at2"/>
<dbReference type="GO" id="GO:0003677">
    <property type="term" value="F:DNA binding"/>
    <property type="evidence" value="ECO:0007669"/>
    <property type="project" value="UniProtKB-UniRule"/>
</dbReference>
<dbReference type="SUPFAM" id="SSF48498">
    <property type="entry name" value="Tetracyclin repressor-like, C-terminal domain"/>
    <property type="match status" value="1"/>
</dbReference>
<gene>
    <name evidence="5" type="ORF">D4Q52_04570</name>
</gene>
<evidence type="ECO:0000256" key="1">
    <source>
        <dbReference type="ARBA" id="ARBA00023125"/>
    </source>
</evidence>
<dbReference type="Proteomes" id="UP000285523">
    <property type="component" value="Unassembled WGS sequence"/>
</dbReference>
<dbReference type="Pfam" id="PF17938">
    <property type="entry name" value="TetR_C_29"/>
    <property type="match status" value="1"/>
</dbReference>